<dbReference type="Gene3D" id="3.40.50.980">
    <property type="match status" value="6"/>
</dbReference>
<dbReference type="FunFam" id="3.40.50.980:FF:000002">
    <property type="entry name" value="Enterobactin synthetase component F"/>
    <property type="match status" value="1"/>
</dbReference>
<comment type="caution">
    <text evidence="5">The sequence shown here is derived from an EMBL/GenBank/DDBJ whole genome shotgun (WGS) entry which is preliminary data.</text>
</comment>
<dbReference type="Gene3D" id="3.30.300.30">
    <property type="match status" value="3"/>
</dbReference>
<dbReference type="Pfam" id="PF00668">
    <property type="entry name" value="Condensation"/>
    <property type="match status" value="4"/>
</dbReference>
<dbReference type="UniPathway" id="UPA00011"/>
<dbReference type="Pfam" id="PF00550">
    <property type="entry name" value="PP-binding"/>
    <property type="match status" value="3"/>
</dbReference>
<feature type="domain" description="Carrier" evidence="4">
    <location>
        <begin position="3951"/>
        <end position="4025"/>
    </location>
</feature>
<dbReference type="Gene3D" id="1.10.1200.10">
    <property type="entry name" value="ACP-like"/>
    <property type="match status" value="2"/>
</dbReference>
<name>A0A652YLK8_NOCGL</name>
<comment type="cofactor">
    <cofactor evidence="1">
        <name>pantetheine 4'-phosphate</name>
        <dbReference type="ChEBI" id="CHEBI:47942"/>
    </cofactor>
</comment>
<accession>A0A652YLK8</accession>
<dbReference type="GO" id="GO:0072330">
    <property type="term" value="P:monocarboxylic acid biosynthetic process"/>
    <property type="evidence" value="ECO:0007669"/>
    <property type="project" value="UniProtKB-ARBA"/>
</dbReference>
<dbReference type="InterPro" id="IPR009081">
    <property type="entry name" value="PP-bd_ACP"/>
</dbReference>
<dbReference type="GO" id="GO:0005829">
    <property type="term" value="C:cytosol"/>
    <property type="evidence" value="ECO:0007669"/>
    <property type="project" value="TreeGrafter"/>
</dbReference>
<dbReference type="InterPro" id="IPR023213">
    <property type="entry name" value="CAT-like_dom_sf"/>
</dbReference>
<dbReference type="GO" id="GO:0008610">
    <property type="term" value="P:lipid biosynthetic process"/>
    <property type="evidence" value="ECO:0007669"/>
    <property type="project" value="UniProtKB-ARBA"/>
</dbReference>
<dbReference type="GO" id="GO:0044550">
    <property type="term" value="P:secondary metabolite biosynthetic process"/>
    <property type="evidence" value="ECO:0007669"/>
    <property type="project" value="TreeGrafter"/>
</dbReference>
<dbReference type="GO" id="GO:0031177">
    <property type="term" value="F:phosphopantetheine binding"/>
    <property type="evidence" value="ECO:0007669"/>
    <property type="project" value="InterPro"/>
</dbReference>
<evidence type="ECO:0000256" key="2">
    <source>
        <dbReference type="ARBA" id="ARBA00022450"/>
    </source>
</evidence>
<dbReference type="Gene3D" id="3.40.50.1820">
    <property type="entry name" value="alpha/beta hydrolase"/>
    <property type="match status" value="1"/>
</dbReference>
<dbReference type="EMBL" id="VNIQ01000006">
    <property type="protein sequence ID" value="TYQ02447.1"/>
    <property type="molecule type" value="Genomic_DNA"/>
</dbReference>
<dbReference type="PROSITE" id="PS00012">
    <property type="entry name" value="PHOSPHOPANTETHEINE"/>
    <property type="match status" value="2"/>
</dbReference>
<proteinExistence type="predicted"/>
<dbReference type="FunFam" id="2.30.38.10:FF:000001">
    <property type="entry name" value="Non-ribosomal peptide synthetase PvdI"/>
    <property type="match status" value="3"/>
</dbReference>
<dbReference type="InterPro" id="IPR029058">
    <property type="entry name" value="AB_hydrolase_fold"/>
</dbReference>
<organism evidence="5">
    <name type="scientific">Nocardia globerula</name>
    <dbReference type="NCBI Taxonomy" id="1818"/>
    <lineage>
        <taxon>Bacteria</taxon>
        <taxon>Bacillati</taxon>
        <taxon>Actinomycetota</taxon>
        <taxon>Actinomycetes</taxon>
        <taxon>Mycobacteriales</taxon>
        <taxon>Nocardiaceae</taxon>
        <taxon>Nocardia</taxon>
    </lineage>
</organism>
<dbReference type="CDD" id="cd19540">
    <property type="entry name" value="LCL_NRPS-like"/>
    <property type="match status" value="2"/>
</dbReference>
<feature type="domain" description="Carrier" evidence="4">
    <location>
        <begin position="1833"/>
        <end position="1908"/>
    </location>
</feature>
<reference evidence="5" key="1">
    <citation type="submission" date="2019-07" db="EMBL/GenBank/DDBJ databases">
        <title>Genomic Encyclopedia of Type Strains, Phase IV (KMG-IV): sequencing the most valuable type-strain genomes for metagenomic binning, comparative biology and taxonomic classification.</title>
        <authorList>
            <person name="Goeker M."/>
        </authorList>
    </citation>
    <scope>NUCLEOTIDE SEQUENCE</scope>
    <source>
        <strain evidence="5">DSM 44596</strain>
    </source>
</reference>
<dbReference type="InterPro" id="IPR001242">
    <property type="entry name" value="Condensation_dom"/>
</dbReference>
<dbReference type="CDD" id="cd05930">
    <property type="entry name" value="A_NRPS"/>
    <property type="match status" value="2"/>
</dbReference>
<dbReference type="SUPFAM" id="SSF56801">
    <property type="entry name" value="Acetyl-CoA synthetase-like"/>
    <property type="match status" value="3"/>
</dbReference>
<dbReference type="SUPFAM" id="SSF47336">
    <property type="entry name" value="ACP-like"/>
    <property type="match status" value="3"/>
</dbReference>
<dbReference type="Pfam" id="PF13193">
    <property type="entry name" value="AMP-binding_C"/>
    <property type="match status" value="2"/>
</dbReference>
<evidence type="ECO:0000256" key="1">
    <source>
        <dbReference type="ARBA" id="ARBA00001957"/>
    </source>
</evidence>
<dbReference type="InterPro" id="IPR000873">
    <property type="entry name" value="AMP-dep_synth/lig_dom"/>
</dbReference>
<dbReference type="GO" id="GO:0043041">
    <property type="term" value="P:amino acid activation for nonribosomal peptide biosynthetic process"/>
    <property type="evidence" value="ECO:0007669"/>
    <property type="project" value="TreeGrafter"/>
</dbReference>
<dbReference type="Pfam" id="PF00501">
    <property type="entry name" value="AMP-binding"/>
    <property type="match status" value="3"/>
</dbReference>
<evidence type="ECO:0000313" key="5">
    <source>
        <dbReference type="EMBL" id="TYQ02447.1"/>
    </source>
</evidence>
<dbReference type="PROSITE" id="PS00455">
    <property type="entry name" value="AMP_BINDING"/>
    <property type="match status" value="3"/>
</dbReference>
<evidence type="ECO:0000256" key="3">
    <source>
        <dbReference type="ARBA" id="ARBA00022553"/>
    </source>
</evidence>
<dbReference type="InterPro" id="IPR010071">
    <property type="entry name" value="AA_adenyl_dom"/>
</dbReference>
<dbReference type="InterPro" id="IPR036736">
    <property type="entry name" value="ACP-like_sf"/>
</dbReference>
<dbReference type="PANTHER" id="PTHR45527">
    <property type="entry name" value="NONRIBOSOMAL PEPTIDE SYNTHETASE"/>
    <property type="match status" value="1"/>
</dbReference>
<dbReference type="GO" id="GO:0003824">
    <property type="term" value="F:catalytic activity"/>
    <property type="evidence" value="ECO:0007669"/>
    <property type="project" value="InterPro"/>
</dbReference>
<keyword evidence="2" id="KW-0596">Phosphopantetheine</keyword>
<evidence type="ECO:0000259" key="4">
    <source>
        <dbReference type="PROSITE" id="PS50075"/>
    </source>
</evidence>
<dbReference type="FunFam" id="3.40.50.980:FF:000001">
    <property type="entry name" value="Non-ribosomal peptide synthetase"/>
    <property type="match status" value="1"/>
</dbReference>
<dbReference type="Gene3D" id="2.30.38.10">
    <property type="entry name" value="Luciferase, Domain 3"/>
    <property type="match status" value="3"/>
</dbReference>
<dbReference type="PANTHER" id="PTHR45527:SF1">
    <property type="entry name" value="FATTY ACID SYNTHASE"/>
    <property type="match status" value="1"/>
</dbReference>
<dbReference type="InterPro" id="IPR006162">
    <property type="entry name" value="Ppantetheine_attach_site"/>
</dbReference>
<sequence>MQSEFTVTAAQRSIYFGHQLDSVGHLYNTGIYTETLGEVDIDRVVEACRSVLDQAETLHVNFDVDARGALVQIARESRDWDLPVIDFRAEADPREASLRWMRERMESPVDLATDLLFTFAVHLIDGDTMRLYQQYHHIINDGYGIALVLNKIMRAYVEGTAPDLSAEWALARFVETDVEYTSGTTIDDDRDYWIAELGDLPTSPRLITVDHQPAPGVTSVTLTLDLERRQRLEEYGKAHGLRLSWLVIALLGGYVARATGTTDVVLSLPTTARGTRELRAVPGMVASVLPMRIDVGEQARLADIATSAEQKMWKLLKHGRYRGEAIGRELAAKNPDWRPPGIGINIMPNSTSRFTIGRESNVEMLASGPVGELEFIVLLHKSGQPIEIGLRSHPDNAQRCNEIADSLGDFIDSFLEAVDESVWSYDVDGLDVVAADRPHDEDGAGPLTLLPSLAARRDNGQPVAGTLREHRITAPANLTREQLVDTVEAIVTHHHGLRATLTAPVPVLWMLAVAEPDAVKADSLVGDDVVPDPATGRGLCVSCSAEGDLILTAAAGLIDDVSWKVVTEDFATALRAVSRGRKVMLPPVPTSLKAHARRFAEEATSPSRLAELVTWTSVLGPGANLVMATDTAGAPAARTELLTPAEYDTATTRVPSLVKGEPADVWAAATALAVSRWTKRIAGSDELTVDVWRDGRQPWGAGDDVDLSRTVGPLGSTSPIRLVLTDDAHSALRSAKERARAAGGSGWPLLRYANVQAGPALAALPKPQVLVRTGGDRIGRYALDIAVHADQSGGATVEFASDFGIDDAELATLAGLWRDALRELVALVEGGATFGLTPSDLRHIALTQSEIELVESVSDVVIEDIWPLSPLQRGLFFQSVFDSGQDIYTAQFSLDFGHRIDVARMRGAAASLLDENPTVRAGFTNDGLGDPVQFIGTGLEVPFVEADLSMLSPAEQKTGAEELAAADRARPFDLTAPPLWRMLLIHLGDGIDRLVINREFILWDGWSGALFVDQLLARYAGDAVPAAGAQFTDYLTWLDSRDPGVAAQAWRRNFEGFENPTLIAAGAKGGAPVVPTRIESYVDAELTAALREQARRSGVTLNALMNAVMGLLLSAESGRTDVVFGSTVAGRPTEIAGLESVLGMFLNTVPVRVTLVPGETVSQLLRRMQDEYVERMECEYLGLGEIQRATGHTELFDTLFVLQNFKNATEMAAQSARHDIVAEDSLDHTHYPLAVVVSPGEQLHVKIDYRHDIVDATRAHALHERFITLLETVAHDGDRLVAAVPALTPTELGRAALSWDAPLPAVEDVTIAEMLIERAATIPDEVALVFGDERVTYQELAGRVEALARQLIIRGGGPESVVALGLPRTVDMVVALFAVLRAGAAYLPLELDQPDDRLATVIEDAEPVLFVTNAAAAARLGLPADRSILLGGSNDWDTSPLTAAELGAFAPGRVGRLDHPAYVIYTSGSTGKPKGVLTPYRGLTNMQRNHQEKIFEPVVAAEGGRRLRVAHTVSFAFDMSWEELLWLVEGHEVHICDEDLRRDANALVDYCDRQQIDVVNVTPTYATALLAEGLLDREPIDGNRTGHRPSLVLLGGEAVPDSVWNRLRESDGTLGYNLYGPTEYTINTLGAGTDDSVTPTVGTPIRATRGYILDAWLRPVVDGVAGELYIAGVGLARGYLGRTDLTADRFVADPFGGDRMYRTGDFVRLRRDGNLDYLGRIDDQVKIRGYRVELHEIESAVESHPLAASAAVVAVEDPLVPGMKRLAGYMVVTDDSDPDIVATVLAYLRAKLPDYMVPSTLQIIDAIPMTVNGKLDAKALPMPEIRTGASSRPPKNATEQALCDVFADLLELDSVGAEDDFFELGGHSMIAMRVVSRVRAEFDVQLTIRDLFEARTPALIAELLPSAASAQPSIVVGNRPEFVPLSAAQERLWMLAQLQDDSLSYHYAHVARLDGALDEAALAAALQDVVGRHESLRTVIGIVDGNPFQQIVDVSDATRLEIVDADAETAQGLVIERLTANFDLRTDVPLRVTLVRIRPTEYIIVLVLHHIATDEWSDAPLLGDLTRAYLSRTQGHAPEWEPLPVQYADYSLWQHDLLSGDLSDRQLGFWRESLAGLPDEIVLPTNRLRPAQPTGTAGNVQITLGSEVVQKLRGIADDHRGTMFMVLHAATAAVLSRLGGGNDIAVGSPVSGRSDSALDNLVGFFVNTVVLRTDLSGDPTFGELVDRTRDADLSAMDHQDIPFQRVVEELAPPRIEGRNPLFQVMVSYLQRAGVLPDFLGVPTRWEQLTNVRAKFDLNVTFVDAPDTGEVTVIAEYAEDLFDRERVAMILAVLSRFVDQVAAAPSSRVGAVELVDAGERAHRLAVGVGPRAAVESVTIGDLLSRQAALSPTATALSAFGEQIDYAQLEARSNRLARLLIEDGASPGDVVAVAVPRSADLIVAIHAVVKSGAAYLPIDTGLPPSRIEYMLGDARPVRVLATSAVSIPGGVARTDVDAPVVQARLQALSGDAVTERRSTLTAAHPVYLIYTSGSTGNPKGVLVSHQSVVNRLAWVQAESPVVPTDRVVLKTPTTFDVSVWELFWPSVNGATTVIAGPDTHRDPVALVQLLRENDVTIAHFVPAMLEEALTEQISAVTSLRRVVCSGEALQNRTVARFAAALPGVRLDNLYGPTEAAVEVTLAADLARDLEVDPAGSSSIGGPGSNVELYVLDSSLQPTPAGVAGELYIGGVQVAYGYLGRSALTADRFVADPYGDAGSRLYRTGDLVRWTENGTIEFLGRLDDQVKIRGLRIELGEVETILEGHPDVTRAVAAVHRNPEGEAVLVGYVMTAVGVVVDATTLRNALSGSVPDYLIPAIVIPVDEFPVSFNGKLDRKALPRPSFESAVSVRKPRTDFERQVCAVFASALGLETVGIDDDFFSLGGHSLTAIRLVNALRSELGVELAVRSVFEAPTVAQLAVLAADAASGIRSTLGRRERPERVPVSFAQRRMWILDQLGVDGGAYNVPISWRVPASVDVAALAAAVQDVVLRHEALRTVFHSAHGEPYQVVVPENAVDVQVHRHAVSAVDVTEEVAHASRYSFDLEREIPVRVSVFEFDNAGEPHTVVLLLIHHIATDEWSTRALLGDLMSAYALRQLGQSPDWAPLPIQYADYTLWQREILGDREDPESLAAAQEIYWRKNLAGLPEELSLPFDRTRPARTSYTGGAVYLAWEPEVVVGLRALAREHNVSMFMLAQAAVAVLLHKSGAGVDIPLGTPVSGRGDAQLEDLVGFFLNTVVLRTDLSGNPTLAELLNRIRDSDLGAFEHQDLPFEQVVDSVLGGGERSRSMHPLFQTMIVYLTEPNPAESLGAAMTPEPIEVATAKFDLSFDFVEYAGTDTVVGMIEYSSELFDRSTVQRLADGLAQVLKEFTALSAERRLSEIVAVPAADQELIEAAWGVNPIVVPTLTAADLFDTAVARYTDETALLAADVSWTFGELGARVNRLARVLIGHGVGPETVVALMLPRSAESVVAILAVLTAGGAYVACDPDAPAGRLDAIFETVSPAVTLTVGAFVDRIPASLVLAMDSLEFDELPSTPVTNADRLAPLQEDHPAYIVFTSGSTGVPKAVVAPHRGLVTLFHSHRADLYVPTQERAQRDRLRVGHAWSFAFDASWQPQLWLLDGHALCVVDETTQRDPRRMVEQAREQEWDFVEVTPSHLAQLIDNGLLDGTRVPASLGFGGEAVSQPLWNLLREKDGVEAYNLYGPSESTVDALVARVSDSTSPVAGRPVGNTRARILDEWLRPVPVGVEGELYLSGDGVVRGYLGARARTAERFVADPFAADGTRMYRTGDRAKWTASGHIQYRGRTDDQVKVRGYRIEPAEIEASLLATEGIGAALVLVRDDIGARALVAYVVADGIEPDNAGLRRSLSAVLPDYMIPSAFVVLDEIPTLPNGKIDRAALPRPEIAPIGEYREPVTEIEKILCRVVAEHVGLDQVGLGDDIFALGCDSIGVMAVMSRLREAGCEVEAAQVFAAGSLGELAEVLAPTTKEAV</sequence>
<keyword evidence="3" id="KW-0597">Phosphoprotein</keyword>
<dbReference type="SMART" id="SM00823">
    <property type="entry name" value="PKS_PP"/>
    <property type="match status" value="3"/>
</dbReference>
<dbReference type="SUPFAM" id="SSF52777">
    <property type="entry name" value="CoA-dependent acyltransferases"/>
    <property type="match status" value="10"/>
</dbReference>
<dbReference type="FunFam" id="1.10.1200.10:FF:000016">
    <property type="entry name" value="Non-ribosomal peptide synthase"/>
    <property type="match status" value="1"/>
</dbReference>
<feature type="domain" description="Carrier" evidence="4">
    <location>
        <begin position="2888"/>
        <end position="2963"/>
    </location>
</feature>
<dbReference type="InterPro" id="IPR025110">
    <property type="entry name" value="AMP-bd_C"/>
</dbReference>
<dbReference type="PROSITE" id="PS50075">
    <property type="entry name" value="CARRIER"/>
    <property type="match status" value="3"/>
</dbReference>
<gene>
    <name evidence="5" type="ORF">FNL38_106267</name>
</gene>
<dbReference type="FunFam" id="3.40.50.12780:FF:000012">
    <property type="entry name" value="Non-ribosomal peptide synthetase"/>
    <property type="match status" value="1"/>
</dbReference>
<dbReference type="FunFam" id="1.10.1200.10:FF:000005">
    <property type="entry name" value="Nonribosomal peptide synthetase 1"/>
    <property type="match status" value="1"/>
</dbReference>
<dbReference type="InterPro" id="IPR045851">
    <property type="entry name" value="AMP-bd_C_sf"/>
</dbReference>
<protein>
    <submittedName>
        <fullName evidence="5">Amino acid adenylation domain-containing protein</fullName>
    </submittedName>
</protein>
<dbReference type="InterPro" id="IPR020845">
    <property type="entry name" value="AMP-binding_CS"/>
</dbReference>
<dbReference type="InterPro" id="IPR020806">
    <property type="entry name" value="PKS_PP-bd"/>
</dbReference>
<dbReference type="Gene3D" id="3.30.559.10">
    <property type="entry name" value="Chloramphenicol acetyltransferase-like domain"/>
    <property type="match status" value="4"/>
</dbReference>
<dbReference type="NCBIfam" id="TIGR01733">
    <property type="entry name" value="AA-adenyl-dom"/>
    <property type="match status" value="3"/>
</dbReference>
<dbReference type="NCBIfam" id="NF003417">
    <property type="entry name" value="PRK04813.1"/>
    <property type="match status" value="3"/>
</dbReference>
<dbReference type="Gene3D" id="3.30.559.30">
    <property type="entry name" value="Nonribosomal peptide synthetase, condensation domain"/>
    <property type="match status" value="5"/>
</dbReference>